<protein>
    <submittedName>
        <fullName evidence="1">Uncharacterized protein</fullName>
    </submittedName>
</protein>
<evidence type="ECO:0000313" key="1">
    <source>
        <dbReference type="EMBL" id="PJA64850.1"/>
    </source>
</evidence>
<reference evidence="2" key="1">
    <citation type="submission" date="2017-09" db="EMBL/GenBank/DDBJ databases">
        <title>Depth-based differentiation of microbial function through sediment-hosted aquifers and enrichment of novel symbionts in the deep terrestrial subsurface.</title>
        <authorList>
            <person name="Probst A.J."/>
            <person name="Ladd B."/>
            <person name="Jarett J.K."/>
            <person name="Geller-Mcgrath D.E."/>
            <person name="Sieber C.M.K."/>
            <person name="Emerson J.B."/>
            <person name="Anantharaman K."/>
            <person name="Thomas B.C."/>
            <person name="Malmstrom R."/>
            <person name="Stieglmeier M."/>
            <person name="Klingl A."/>
            <person name="Woyke T."/>
            <person name="Ryan C.M."/>
            <person name="Banfield J.F."/>
        </authorList>
    </citation>
    <scope>NUCLEOTIDE SEQUENCE [LARGE SCALE GENOMIC DNA]</scope>
</reference>
<dbReference type="EMBL" id="PFWF01000018">
    <property type="protein sequence ID" value="PJA64850.1"/>
    <property type="molecule type" value="Genomic_DNA"/>
</dbReference>
<accession>A0A2M7YPE1</accession>
<dbReference type="AlphaFoldDB" id="A0A2M7YPE1"/>
<proteinExistence type="predicted"/>
<organism evidence="1 2">
    <name type="scientific">Candidatus Portnoybacteria bacterium CG_4_9_14_3_um_filter_40_10</name>
    <dbReference type="NCBI Taxonomy" id="1974804"/>
    <lineage>
        <taxon>Bacteria</taxon>
        <taxon>Candidatus Portnoyibacteriota</taxon>
    </lineage>
</organism>
<comment type="caution">
    <text evidence="1">The sequence shown here is derived from an EMBL/GenBank/DDBJ whole genome shotgun (WGS) entry which is preliminary data.</text>
</comment>
<dbReference type="Proteomes" id="UP000230434">
    <property type="component" value="Unassembled WGS sequence"/>
</dbReference>
<evidence type="ECO:0000313" key="2">
    <source>
        <dbReference type="Proteomes" id="UP000230434"/>
    </source>
</evidence>
<name>A0A2M7YPE1_9BACT</name>
<gene>
    <name evidence="1" type="ORF">CO159_00850</name>
</gene>
<sequence>MTNTNIIIHNLISFVHKNHQGSSLLLPALGWVGRGRLKNIMPVRQKNLRAKPKQAGKKEGGLGE</sequence>
<feature type="non-terminal residue" evidence="1">
    <location>
        <position position="64"/>
    </location>
</feature>